<evidence type="ECO:0000259" key="5">
    <source>
        <dbReference type="PROSITE" id="PS51829"/>
    </source>
</evidence>
<organism evidence="6 7">
    <name type="scientific">Actinomycetospora chlora</name>
    <dbReference type="NCBI Taxonomy" id="663608"/>
    <lineage>
        <taxon>Bacteria</taxon>
        <taxon>Bacillati</taxon>
        <taxon>Actinomycetota</taxon>
        <taxon>Actinomycetes</taxon>
        <taxon>Pseudonocardiales</taxon>
        <taxon>Pseudonocardiaceae</taxon>
        <taxon>Actinomycetospora</taxon>
    </lineage>
</organism>
<keyword evidence="4" id="KW-1133">Transmembrane helix</keyword>
<keyword evidence="4" id="KW-0812">Transmembrane</keyword>
<feature type="region of interest" description="Disordered" evidence="3">
    <location>
        <begin position="1"/>
        <end position="62"/>
    </location>
</feature>
<proteinExistence type="predicted"/>
<keyword evidence="1" id="KW-0645">Protease</keyword>
<accession>A0ABP9C2E1</accession>
<evidence type="ECO:0000256" key="4">
    <source>
        <dbReference type="SAM" id="Phobius"/>
    </source>
</evidence>
<keyword evidence="4" id="KW-0472">Membrane</keyword>
<name>A0ABP9C2E1_9PSEU</name>
<dbReference type="Pfam" id="PF01483">
    <property type="entry name" value="P_proprotein"/>
    <property type="match status" value="1"/>
</dbReference>
<evidence type="ECO:0000313" key="7">
    <source>
        <dbReference type="Proteomes" id="UP001500928"/>
    </source>
</evidence>
<feature type="compositionally biased region" description="Polar residues" evidence="3">
    <location>
        <begin position="15"/>
        <end position="29"/>
    </location>
</feature>
<gene>
    <name evidence="6" type="ORF">GCM10023200_44730</name>
</gene>
<dbReference type="InterPro" id="IPR002884">
    <property type="entry name" value="P_dom"/>
</dbReference>
<evidence type="ECO:0000256" key="2">
    <source>
        <dbReference type="ARBA" id="ARBA00022801"/>
    </source>
</evidence>
<protein>
    <recommendedName>
        <fullName evidence="5">P/Homo B domain-containing protein</fullName>
    </recommendedName>
</protein>
<feature type="region of interest" description="Disordered" evidence="3">
    <location>
        <begin position="80"/>
        <end position="104"/>
    </location>
</feature>
<dbReference type="PROSITE" id="PS51829">
    <property type="entry name" value="P_HOMO_B"/>
    <property type="match status" value="1"/>
</dbReference>
<reference evidence="7" key="1">
    <citation type="journal article" date="2019" name="Int. J. Syst. Evol. Microbiol.">
        <title>The Global Catalogue of Microorganisms (GCM) 10K type strain sequencing project: providing services to taxonomists for standard genome sequencing and annotation.</title>
        <authorList>
            <consortium name="The Broad Institute Genomics Platform"/>
            <consortium name="The Broad Institute Genome Sequencing Center for Infectious Disease"/>
            <person name="Wu L."/>
            <person name="Ma J."/>
        </authorList>
    </citation>
    <scope>NUCLEOTIDE SEQUENCE [LARGE SCALE GENOMIC DNA]</scope>
    <source>
        <strain evidence="7">JCM 17979</strain>
    </source>
</reference>
<dbReference type="InterPro" id="IPR008979">
    <property type="entry name" value="Galactose-bd-like_sf"/>
</dbReference>
<keyword evidence="2" id="KW-0378">Hydrolase</keyword>
<evidence type="ECO:0000313" key="6">
    <source>
        <dbReference type="EMBL" id="GAA4802606.1"/>
    </source>
</evidence>
<dbReference type="RefSeq" id="WP_345420563.1">
    <property type="nucleotide sequence ID" value="NZ_BAABHO010000043.1"/>
</dbReference>
<evidence type="ECO:0000256" key="1">
    <source>
        <dbReference type="ARBA" id="ARBA00022670"/>
    </source>
</evidence>
<comment type="caution">
    <text evidence="6">The sequence shown here is derived from an EMBL/GenBank/DDBJ whole genome shotgun (WGS) entry which is preliminary data.</text>
</comment>
<feature type="domain" description="P/Homo B" evidence="5">
    <location>
        <begin position="129"/>
        <end position="265"/>
    </location>
</feature>
<dbReference type="Gene3D" id="2.60.120.260">
    <property type="entry name" value="Galactose-binding domain-like"/>
    <property type="match status" value="1"/>
</dbReference>
<keyword evidence="7" id="KW-1185">Reference proteome</keyword>
<feature type="transmembrane region" description="Helical" evidence="4">
    <location>
        <begin position="112"/>
        <end position="135"/>
    </location>
</feature>
<sequence>MTTPTFPASDDAASRPTSVVGQVPASAQPTAVVGQAPASPPGYPPGWGQDATGTGQAGFGQPGYGPATAYAQPAPYAQPYGRPGPGGYGPPPTGGMPGYGMQQPPAPKKRGWIGWLVGGVALLLVIGVVGAFLLLSGGSTYIGVSSNRVAIPDDNAAGVTDSIIVDGSGQVQSVHVEATITHPYTCDLTVSLISPQGTEIPLADPQTCDRANPNLSVVMDSTTPGSPLAQLTGQEAGGEWKLHVVDSVGVDEGAVTGWGLTVNTD</sequence>
<dbReference type="EMBL" id="BAABHO010000043">
    <property type="protein sequence ID" value="GAA4802606.1"/>
    <property type="molecule type" value="Genomic_DNA"/>
</dbReference>
<dbReference type="Proteomes" id="UP001500928">
    <property type="component" value="Unassembled WGS sequence"/>
</dbReference>
<evidence type="ECO:0000256" key="3">
    <source>
        <dbReference type="SAM" id="MobiDB-lite"/>
    </source>
</evidence>
<dbReference type="SUPFAM" id="SSF49785">
    <property type="entry name" value="Galactose-binding domain-like"/>
    <property type="match status" value="1"/>
</dbReference>